<dbReference type="EMBL" id="CP001291">
    <property type="protein sequence ID" value="ACK73228.1"/>
    <property type="molecule type" value="Genomic_DNA"/>
</dbReference>
<dbReference type="Gene3D" id="3.30.70.270">
    <property type="match status" value="1"/>
</dbReference>
<feature type="domain" description="FHA" evidence="1">
    <location>
        <begin position="23"/>
        <end position="82"/>
    </location>
</feature>
<dbReference type="InterPro" id="IPR035919">
    <property type="entry name" value="EAL_sf"/>
</dbReference>
<dbReference type="InterPro" id="IPR052155">
    <property type="entry name" value="Biofilm_reg_signaling"/>
</dbReference>
<dbReference type="InterPro" id="IPR043128">
    <property type="entry name" value="Rev_trsase/Diguanyl_cyclase"/>
</dbReference>
<feature type="domain" description="EAL" evidence="2">
    <location>
        <begin position="428"/>
        <end position="682"/>
    </location>
</feature>
<evidence type="ECO:0000259" key="3">
    <source>
        <dbReference type="PROSITE" id="PS50887"/>
    </source>
</evidence>
<dbReference type="AlphaFoldDB" id="B7KEB0"/>
<gene>
    <name evidence="4" type="ordered locus">PCC7424_4871</name>
</gene>
<dbReference type="Gene3D" id="2.60.200.20">
    <property type="match status" value="1"/>
</dbReference>
<dbReference type="SUPFAM" id="SSF55073">
    <property type="entry name" value="Nucleotide cyclase"/>
    <property type="match status" value="1"/>
</dbReference>
<dbReference type="Pfam" id="PF00498">
    <property type="entry name" value="FHA"/>
    <property type="match status" value="1"/>
</dbReference>
<protein>
    <submittedName>
        <fullName evidence="4">Diguanylate cyclase/phosphodiesterase</fullName>
    </submittedName>
</protein>
<dbReference type="PROSITE" id="PS50006">
    <property type="entry name" value="FHA_DOMAIN"/>
    <property type="match status" value="1"/>
</dbReference>
<dbReference type="SMART" id="SM00267">
    <property type="entry name" value="GGDEF"/>
    <property type="match status" value="1"/>
</dbReference>
<dbReference type="HOGENOM" id="CLU_000445_70_20_3"/>
<feature type="domain" description="GGDEF" evidence="3">
    <location>
        <begin position="286"/>
        <end position="419"/>
    </location>
</feature>
<dbReference type="SUPFAM" id="SSF141868">
    <property type="entry name" value="EAL domain-like"/>
    <property type="match status" value="1"/>
</dbReference>
<dbReference type="Pfam" id="PF00563">
    <property type="entry name" value="EAL"/>
    <property type="match status" value="1"/>
</dbReference>
<dbReference type="InterPro" id="IPR001633">
    <property type="entry name" value="EAL_dom"/>
</dbReference>
<reference evidence="5" key="1">
    <citation type="journal article" date="2011" name="MBio">
        <title>Novel metabolic attributes of the genus Cyanothece, comprising a group of unicellular nitrogen-fixing Cyanobacteria.</title>
        <authorList>
            <person name="Bandyopadhyay A."/>
            <person name="Elvitigala T."/>
            <person name="Welsh E."/>
            <person name="Stockel J."/>
            <person name="Liberton M."/>
            <person name="Min H."/>
            <person name="Sherman L.A."/>
            <person name="Pakrasi H.B."/>
        </authorList>
    </citation>
    <scope>NUCLEOTIDE SEQUENCE [LARGE SCALE GENOMIC DNA]</scope>
    <source>
        <strain evidence="5">PCC 7424</strain>
    </source>
</reference>
<dbReference type="SUPFAM" id="SSF49879">
    <property type="entry name" value="SMAD/FHA domain"/>
    <property type="match status" value="1"/>
</dbReference>
<dbReference type="FunFam" id="3.30.70.270:FF:000001">
    <property type="entry name" value="Diguanylate cyclase domain protein"/>
    <property type="match status" value="1"/>
</dbReference>
<keyword evidence="5" id="KW-1185">Reference proteome</keyword>
<name>B7KEB0_GLOC7</name>
<dbReference type="Pfam" id="PF00990">
    <property type="entry name" value="GGDEF"/>
    <property type="match status" value="1"/>
</dbReference>
<dbReference type="SMART" id="SM00052">
    <property type="entry name" value="EAL"/>
    <property type="match status" value="1"/>
</dbReference>
<dbReference type="PROSITE" id="PS50883">
    <property type="entry name" value="EAL"/>
    <property type="match status" value="1"/>
</dbReference>
<dbReference type="InterPro" id="IPR008984">
    <property type="entry name" value="SMAD_FHA_dom_sf"/>
</dbReference>
<dbReference type="eggNOG" id="COG5001">
    <property type="taxonomic scope" value="Bacteria"/>
</dbReference>
<evidence type="ECO:0000259" key="1">
    <source>
        <dbReference type="PROSITE" id="PS50006"/>
    </source>
</evidence>
<dbReference type="KEGG" id="cyc:PCC7424_4871"/>
<dbReference type="InterPro" id="IPR000160">
    <property type="entry name" value="GGDEF_dom"/>
</dbReference>
<dbReference type="FunFam" id="3.20.20.450:FF:000001">
    <property type="entry name" value="Cyclic di-GMP phosphodiesterase yahA"/>
    <property type="match status" value="1"/>
</dbReference>
<organism evidence="4 5">
    <name type="scientific">Gloeothece citriformis (strain PCC 7424)</name>
    <name type="common">Cyanothece sp. (strain PCC 7424)</name>
    <dbReference type="NCBI Taxonomy" id="65393"/>
    <lineage>
        <taxon>Bacteria</taxon>
        <taxon>Bacillati</taxon>
        <taxon>Cyanobacteriota</taxon>
        <taxon>Cyanophyceae</taxon>
        <taxon>Oscillatoriophycideae</taxon>
        <taxon>Chroococcales</taxon>
        <taxon>Aphanothecaceae</taxon>
        <taxon>Gloeothece</taxon>
        <taxon>Gloeothece citriformis</taxon>
    </lineage>
</organism>
<sequence>MFHQLNINAFNFRKTIELQDSFYSIGRHSSNSIIIPSAKISKNHAVFIKKIKDNSEESFYIIDGDGKGKRSTNGIFVNGKKVVEQELKHGDIINFSNEIQATYYIINSPVNSSFSPQYHYLENNYKSLTATDINKKIKEKTIVYPQDFLFKLASLVELSPNPIFEVNFQGKITYLNSLANQKFKDLKKKSLHHPLLKNLLDQGKPKDEKIVIREVKIGDEVFEQHLHYLTENKLIRSYIFDITDRKMAENSLHYQAYYDTLTDLPNRSLFYEKLSTALAKAYLEETLIAVMFIDLDGFKNINDTLGHTLGDELLGSFAQRLRHNLRSSDILARWGGDEFTILIPQIKNEEEIEICAKRVFSILQQPFQVGNHLLYLKASIGVAIYPRDGQDAETIIKNADAALYRTKEMGRNHYQIYHPLITSKTSERLEMENLLHQALEKDQFLLHYQPQINIKNQAICGMEALIRWEHPTLGLVSPAKFIPIAEESGLIISIGEWVLRQACEQNRLWQKKGLPPVRVAVNLSAQQFQQPNFVNIVTKILAETNLEPQFLELEITETTIMKNLEFSCQIVHDLKHMGVHISMDDFGTGYSSLGYLKQIPFNTIKIDQSFIKDLQDKPQDLAIISAVLAIGRGFNVRVIAEGVETQHQVELLRKLECEEMQGFKFSKPLKPEAAANFLSNHFRA</sequence>
<evidence type="ECO:0000259" key="2">
    <source>
        <dbReference type="PROSITE" id="PS50883"/>
    </source>
</evidence>
<dbReference type="STRING" id="65393.PCC7424_4871"/>
<dbReference type="Gene3D" id="3.20.20.450">
    <property type="entry name" value="EAL domain"/>
    <property type="match status" value="1"/>
</dbReference>
<evidence type="ECO:0000313" key="5">
    <source>
        <dbReference type="Proteomes" id="UP000002384"/>
    </source>
</evidence>
<dbReference type="Proteomes" id="UP000002384">
    <property type="component" value="Chromosome"/>
</dbReference>
<dbReference type="InterPro" id="IPR029787">
    <property type="entry name" value="Nucleotide_cyclase"/>
</dbReference>
<dbReference type="PROSITE" id="PS50887">
    <property type="entry name" value="GGDEF"/>
    <property type="match status" value="1"/>
</dbReference>
<dbReference type="PANTHER" id="PTHR44757">
    <property type="entry name" value="DIGUANYLATE CYCLASE DGCP"/>
    <property type="match status" value="1"/>
</dbReference>
<dbReference type="PANTHER" id="PTHR44757:SF2">
    <property type="entry name" value="BIOFILM ARCHITECTURE MAINTENANCE PROTEIN MBAA"/>
    <property type="match status" value="1"/>
</dbReference>
<dbReference type="SMART" id="SM00240">
    <property type="entry name" value="FHA"/>
    <property type="match status" value="1"/>
</dbReference>
<dbReference type="OrthoDB" id="415644at2"/>
<evidence type="ECO:0000313" key="4">
    <source>
        <dbReference type="EMBL" id="ACK73228.1"/>
    </source>
</evidence>
<dbReference type="CDD" id="cd01948">
    <property type="entry name" value="EAL"/>
    <property type="match status" value="1"/>
</dbReference>
<dbReference type="NCBIfam" id="TIGR00254">
    <property type="entry name" value="GGDEF"/>
    <property type="match status" value="1"/>
</dbReference>
<dbReference type="InterPro" id="IPR000253">
    <property type="entry name" value="FHA_dom"/>
</dbReference>
<dbReference type="CDD" id="cd01949">
    <property type="entry name" value="GGDEF"/>
    <property type="match status" value="1"/>
</dbReference>
<dbReference type="RefSeq" id="WP_015956810.1">
    <property type="nucleotide sequence ID" value="NC_011729.1"/>
</dbReference>
<proteinExistence type="predicted"/>
<accession>B7KEB0</accession>